<dbReference type="OrthoDB" id="7595686at2"/>
<dbReference type="SUPFAM" id="SSF51182">
    <property type="entry name" value="RmlC-like cupins"/>
    <property type="match status" value="1"/>
</dbReference>
<dbReference type="EMBL" id="FUYM01000007">
    <property type="protein sequence ID" value="SKB84207.1"/>
    <property type="molecule type" value="Genomic_DNA"/>
</dbReference>
<dbReference type="InterPro" id="IPR014710">
    <property type="entry name" value="RmlC-like_jellyroll"/>
</dbReference>
<accession>A0A1T5EJU8</accession>
<reference evidence="2" key="1">
    <citation type="submission" date="2017-02" db="EMBL/GenBank/DDBJ databases">
        <authorList>
            <person name="Varghese N."/>
            <person name="Submissions S."/>
        </authorList>
    </citation>
    <scope>NUCLEOTIDE SEQUENCE [LARGE SCALE GENOMIC DNA]</scope>
    <source>
        <strain evidence="2">UM2</strain>
    </source>
</reference>
<protein>
    <recommendedName>
        <fullName evidence="3">Cupin domain-containing protein</fullName>
    </recommendedName>
</protein>
<keyword evidence="2" id="KW-1185">Reference proteome</keyword>
<evidence type="ECO:0000313" key="1">
    <source>
        <dbReference type="EMBL" id="SKB84207.1"/>
    </source>
</evidence>
<evidence type="ECO:0000313" key="2">
    <source>
        <dbReference type="Proteomes" id="UP000189818"/>
    </source>
</evidence>
<dbReference type="AlphaFoldDB" id="A0A1T5EJU8"/>
<dbReference type="RefSeq" id="WP_079649145.1">
    <property type="nucleotide sequence ID" value="NZ_FUYM01000007.1"/>
</dbReference>
<organism evidence="1 2">
    <name type="scientific">Rhizorhabdus histidinilytica</name>
    <dbReference type="NCBI Taxonomy" id="439228"/>
    <lineage>
        <taxon>Bacteria</taxon>
        <taxon>Pseudomonadati</taxon>
        <taxon>Pseudomonadota</taxon>
        <taxon>Alphaproteobacteria</taxon>
        <taxon>Sphingomonadales</taxon>
        <taxon>Sphingomonadaceae</taxon>
        <taxon>Rhizorhabdus</taxon>
    </lineage>
</organism>
<gene>
    <name evidence="1" type="ORF">SAMN06295920_10742</name>
</gene>
<dbReference type="STRING" id="439228.SAMN06295920_10742"/>
<dbReference type="Proteomes" id="UP000189818">
    <property type="component" value="Unassembled WGS sequence"/>
</dbReference>
<name>A0A1T5EJU8_9SPHN</name>
<dbReference type="Gene3D" id="2.60.120.10">
    <property type="entry name" value="Jelly Rolls"/>
    <property type="match status" value="1"/>
</dbReference>
<evidence type="ECO:0008006" key="3">
    <source>
        <dbReference type="Google" id="ProtNLM"/>
    </source>
</evidence>
<proteinExistence type="predicted"/>
<sequence length="125" mass="13479">MTSRTHRDIFASEIDWLLTEAGARTFTLSTDEDNPAAPQMVLAHFPPGFSYSAHTHGCNYLEYVVAGQITVGKISYGPGDVRQVKAGGGYGPLKVGQEGCQVVIVFERGDTADVELLPRRKPVAA</sequence>
<dbReference type="InterPro" id="IPR011051">
    <property type="entry name" value="RmlC_Cupin_sf"/>
</dbReference>